<keyword evidence="3 8" id="KW-0418">Kinase</keyword>
<dbReference type="OrthoDB" id="256097at2"/>
<dbReference type="PROSITE" id="PS00107">
    <property type="entry name" value="PROTEIN_KINASE_ATP"/>
    <property type="match status" value="1"/>
</dbReference>
<evidence type="ECO:0000256" key="3">
    <source>
        <dbReference type="ARBA" id="ARBA00022777"/>
    </source>
</evidence>
<feature type="compositionally biased region" description="Low complexity" evidence="6">
    <location>
        <begin position="425"/>
        <end position="442"/>
    </location>
</feature>
<dbReference type="EC" id="2.7.11.1" evidence="8"/>
<dbReference type="Pfam" id="PF00069">
    <property type="entry name" value="Pkinase"/>
    <property type="match status" value="1"/>
</dbReference>
<dbReference type="InterPro" id="IPR017441">
    <property type="entry name" value="Protein_kinase_ATP_BS"/>
</dbReference>
<feature type="domain" description="Protein kinase" evidence="7">
    <location>
        <begin position="130"/>
        <end position="389"/>
    </location>
</feature>
<evidence type="ECO:0000256" key="2">
    <source>
        <dbReference type="ARBA" id="ARBA00022741"/>
    </source>
</evidence>
<evidence type="ECO:0000256" key="6">
    <source>
        <dbReference type="SAM" id="MobiDB-lite"/>
    </source>
</evidence>
<keyword evidence="1 8" id="KW-0808">Transferase</keyword>
<dbReference type="GO" id="GO:0004674">
    <property type="term" value="F:protein serine/threonine kinase activity"/>
    <property type="evidence" value="ECO:0007669"/>
    <property type="project" value="UniProtKB-EC"/>
</dbReference>
<protein>
    <submittedName>
        <fullName evidence="8">Serine/threonine-protein kinase PrkC</fullName>
        <ecNumber evidence="8">2.7.11.1</ecNumber>
    </submittedName>
</protein>
<feature type="region of interest" description="Disordered" evidence="6">
    <location>
        <begin position="1"/>
        <end position="54"/>
    </location>
</feature>
<dbReference type="InterPro" id="IPR011009">
    <property type="entry name" value="Kinase-like_dom_sf"/>
</dbReference>
<dbReference type="CDD" id="cd14014">
    <property type="entry name" value="STKc_PknB_like"/>
    <property type="match status" value="1"/>
</dbReference>
<dbReference type="InterPro" id="IPR012334">
    <property type="entry name" value="Pectin_lyas_fold"/>
</dbReference>
<dbReference type="AlphaFoldDB" id="A0A5C5WMD0"/>
<dbReference type="InterPro" id="IPR039448">
    <property type="entry name" value="Beta_helix"/>
</dbReference>
<dbReference type="InterPro" id="IPR000719">
    <property type="entry name" value="Prot_kinase_dom"/>
</dbReference>
<gene>
    <name evidence="8" type="primary">prkC_20</name>
    <name evidence="8" type="ORF">Pla22_41120</name>
</gene>
<dbReference type="PROSITE" id="PS50011">
    <property type="entry name" value="PROTEIN_KINASE_DOM"/>
    <property type="match status" value="1"/>
</dbReference>
<dbReference type="Proteomes" id="UP000316598">
    <property type="component" value="Unassembled WGS sequence"/>
</dbReference>
<feature type="region of interest" description="Disordered" evidence="6">
    <location>
        <begin position="518"/>
        <end position="540"/>
    </location>
</feature>
<dbReference type="PANTHER" id="PTHR43289">
    <property type="entry name" value="MITOGEN-ACTIVATED PROTEIN KINASE KINASE KINASE 20-RELATED"/>
    <property type="match status" value="1"/>
</dbReference>
<feature type="binding site" evidence="5">
    <location>
        <position position="159"/>
    </location>
    <ligand>
        <name>ATP</name>
        <dbReference type="ChEBI" id="CHEBI:30616"/>
    </ligand>
</feature>
<evidence type="ECO:0000256" key="1">
    <source>
        <dbReference type="ARBA" id="ARBA00022679"/>
    </source>
</evidence>
<comment type="caution">
    <text evidence="8">The sequence shown here is derived from an EMBL/GenBank/DDBJ whole genome shotgun (WGS) entry which is preliminary data.</text>
</comment>
<dbReference type="Gene3D" id="2.160.20.10">
    <property type="entry name" value="Single-stranded right-handed beta-helix, Pectin lyase-like"/>
    <property type="match status" value="1"/>
</dbReference>
<proteinExistence type="predicted"/>
<evidence type="ECO:0000256" key="4">
    <source>
        <dbReference type="ARBA" id="ARBA00022840"/>
    </source>
</evidence>
<evidence type="ECO:0000259" key="7">
    <source>
        <dbReference type="PROSITE" id="PS50011"/>
    </source>
</evidence>
<keyword evidence="2 5" id="KW-0547">Nucleotide-binding</keyword>
<organism evidence="8 9">
    <name type="scientific">Rubripirellula amarantea</name>
    <dbReference type="NCBI Taxonomy" id="2527999"/>
    <lineage>
        <taxon>Bacteria</taxon>
        <taxon>Pseudomonadati</taxon>
        <taxon>Planctomycetota</taxon>
        <taxon>Planctomycetia</taxon>
        <taxon>Pirellulales</taxon>
        <taxon>Pirellulaceae</taxon>
        <taxon>Rubripirellula</taxon>
    </lineage>
</organism>
<accession>A0A5C5WMD0</accession>
<evidence type="ECO:0000313" key="8">
    <source>
        <dbReference type="EMBL" id="TWT51335.1"/>
    </source>
</evidence>
<dbReference type="InterPro" id="IPR011050">
    <property type="entry name" value="Pectin_lyase_fold/virulence"/>
</dbReference>
<name>A0A5C5WMD0_9BACT</name>
<evidence type="ECO:0000313" key="9">
    <source>
        <dbReference type="Proteomes" id="UP000316598"/>
    </source>
</evidence>
<sequence length="954" mass="102968">MTAPASQPPGNGDTPRASSSPNLDPADDLGQNSKVEGQSDPESGERTDTSVDGTIDQLVSLDLTMDGEQIDDTGMSTLKGTMSIELSSDMGMTEGPFDLGETSTKHPPKVRVSKKSKQRAKALPKRVGKFKIKAELGRGAFGVVYLGFDDELNRNVAIKVSIVSDRDRQERLKTEAAKAAQVESPGIVPVYHIGTTEDGSVYFVQKYIPGYSLRDALRQSPLSPIRATALVHSLAIALVPAHRQDVLHRDLKPDNVLIDEEGRPWIADFGLAISESELSSSRRELAGTPPYMSPEQIKGRTDFLDQRSDIWALGVIYYECLTGKLPFQGKTRQTITEQICERDPKPLQQHAPGLLTEEINNVFLKACAKQPSDRYATTADLATALESLIANGLSEQNIRGESMPGLLGQSSIDFNTRRSLSTHQSTGVSLSSHSTRSSIESTSTSTRIGRGIGLLQKLLGLVFIIGLSLAANLAYQKFNVTESTKSTATDGSDDATASIATDPVLAATLPMVEAIVEPDNEPEPTPEPEPIPMPSGTEDDPMLVSTTGNGSHSTIESAINDAPVNGFIRVGPGDYEESLRVTKPITILGPTRVRGEIQCRIGNQLESVIFAESPTGKITFKDVRIEGKGTQMTNEFNAIEISQGTFVMVDCEVTTSSYNGVKVRKGSTFGAQGCKFFDSRTFAVSGKQHEDIQLVNCDFRNSGVELVSGKGRVLKCRFYGEKGVWCSDQESLVSVEQCHFTKTRSDSTQARAGATLQLSDSTFLDCETAIRVSDATVVASKCTMQNATVAVGVGGLDATSDITLTNCEIDGGKVGIDQASGKLLIDGGSVTHCTTTAILFTSEDEQSHDVSGLIRNCTLQSKGQIVRLSYGELDLQNVLIKSFETTFGIFAKTTMHENAKVNLLCDSSVDFEGDFDYCLFAQGEVTIRLDNELRTRMAENGRRAALLPNAVYVD</sequence>
<dbReference type="EMBL" id="SJPI01000002">
    <property type="protein sequence ID" value="TWT51335.1"/>
    <property type="molecule type" value="Genomic_DNA"/>
</dbReference>
<reference evidence="8 9" key="1">
    <citation type="submission" date="2019-02" db="EMBL/GenBank/DDBJ databases">
        <title>Deep-cultivation of Planctomycetes and their phenomic and genomic characterization uncovers novel biology.</title>
        <authorList>
            <person name="Wiegand S."/>
            <person name="Jogler M."/>
            <person name="Boedeker C."/>
            <person name="Pinto D."/>
            <person name="Vollmers J."/>
            <person name="Rivas-Marin E."/>
            <person name="Kohn T."/>
            <person name="Peeters S.H."/>
            <person name="Heuer A."/>
            <person name="Rast P."/>
            <person name="Oberbeckmann S."/>
            <person name="Bunk B."/>
            <person name="Jeske O."/>
            <person name="Meyerdierks A."/>
            <person name="Storesund J.E."/>
            <person name="Kallscheuer N."/>
            <person name="Luecker S."/>
            <person name="Lage O.M."/>
            <person name="Pohl T."/>
            <person name="Merkel B.J."/>
            <person name="Hornburger P."/>
            <person name="Mueller R.-W."/>
            <person name="Bruemmer F."/>
            <person name="Labrenz M."/>
            <person name="Spormann A.M."/>
            <person name="Op Den Camp H."/>
            <person name="Overmann J."/>
            <person name="Amann R."/>
            <person name="Jetten M.S.M."/>
            <person name="Mascher T."/>
            <person name="Medema M.H."/>
            <person name="Devos D.P."/>
            <person name="Kaster A.-K."/>
            <person name="Ovreas L."/>
            <person name="Rohde M."/>
            <person name="Galperin M.Y."/>
            <person name="Jogler C."/>
        </authorList>
    </citation>
    <scope>NUCLEOTIDE SEQUENCE [LARGE SCALE GENOMIC DNA]</scope>
    <source>
        <strain evidence="8 9">Pla22</strain>
    </source>
</reference>
<keyword evidence="9" id="KW-1185">Reference proteome</keyword>
<dbReference type="PANTHER" id="PTHR43289:SF34">
    <property type="entry name" value="SERINE_THREONINE-PROTEIN KINASE YBDM-RELATED"/>
    <property type="match status" value="1"/>
</dbReference>
<dbReference type="InterPro" id="IPR008271">
    <property type="entry name" value="Ser/Thr_kinase_AS"/>
</dbReference>
<dbReference type="SUPFAM" id="SSF56112">
    <property type="entry name" value="Protein kinase-like (PK-like)"/>
    <property type="match status" value="1"/>
</dbReference>
<dbReference type="GO" id="GO:0005524">
    <property type="term" value="F:ATP binding"/>
    <property type="evidence" value="ECO:0007669"/>
    <property type="project" value="UniProtKB-UniRule"/>
</dbReference>
<evidence type="ECO:0000256" key="5">
    <source>
        <dbReference type="PROSITE-ProRule" id="PRU10141"/>
    </source>
</evidence>
<keyword evidence="4 5" id="KW-0067">ATP-binding</keyword>
<dbReference type="RefSeq" id="WP_146516407.1">
    <property type="nucleotide sequence ID" value="NZ_SJPI01000002.1"/>
</dbReference>
<dbReference type="Gene3D" id="1.10.510.10">
    <property type="entry name" value="Transferase(Phosphotransferase) domain 1"/>
    <property type="match status" value="1"/>
</dbReference>
<dbReference type="SUPFAM" id="SSF51126">
    <property type="entry name" value="Pectin lyase-like"/>
    <property type="match status" value="1"/>
</dbReference>
<dbReference type="PROSITE" id="PS00108">
    <property type="entry name" value="PROTEIN_KINASE_ST"/>
    <property type="match status" value="1"/>
</dbReference>
<feature type="region of interest" description="Disordered" evidence="6">
    <location>
        <begin position="423"/>
        <end position="442"/>
    </location>
</feature>
<dbReference type="SMART" id="SM00220">
    <property type="entry name" value="S_TKc"/>
    <property type="match status" value="1"/>
</dbReference>
<dbReference type="Pfam" id="PF13229">
    <property type="entry name" value="Beta_helix"/>
    <property type="match status" value="1"/>
</dbReference>